<comment type="subcellular location">
    <subcellularLocation>
        <location evidence="1">Membrane</location>
        <topology evidence="1">Multi-pass membrane protein</topology>
    </subcellularLocation>
</comment>
<reference evidence="8" key="1">
    <citation type="submission" date="2021-01" db="EMBL/GenBank/DDBJ databases">
        <authorList>
            <person name="Corre E."/>
            <person name="Pelletier E."/>
            <person name="Niang G."/>
            <person name="Scheremetjew M."/>
            <person name="Finn R."/>
            <person name="Kale V."/>
            <person name="Holt S."/>
            <person name="Cochrane G."/>
            <person name="Meng A."/>
            <person name="Brown T."/>
            <person name="Cohen L."/>
        </authorList>
    </citation>
    <scope>NUCLEOTIDE SEQUENCE</scope>
    <source>
        <strain evidence="8">MM31A-1</strain>
    </source>
</reference>
<dbReference type="InterPro" id="IPR049452">
    <property type="entry name" value="Anoctamin_TM"/>
</dbReference>
<feature type="compositionally biased region" description="Basic and acidic residues" evidence="5">
    <location>
        <begin position="188"/>
        <end position="201"/>
    </location>
</feature>
<evidence type="ECO:0000313" key="8">
    <source>
        <dbReference type="EMBL" id="CAE0474892.1"/>
    </source>
</evidence>
<feature type="compositionally biased region" description="Polar residues" evidence="5">
    <location>
        <begin position="1973"/>
        <end position="1986"/>
    </location>
</feature>
<feature type="compositionally biased region" description="Basic and acidic residues" evidence="5">
    <location>
        <begin position="2076"/>
        <end position="2092"/>
    </location>
</feature>
<feature type="transmembrane region" description="Helical" evidence="6">
    <location>
        <begin position="1794"/>
        <end position="1818"/>
    </location>
</feature>
<feature type="transmembrane region" description="Helical" evidence="6">
    <location>
        <begin position="1830"/>
        <end position="1849"/>
    </location>
</feature>
<dbReference type="GO" id="GO:0016020">
    <property type="term" value="C:membrane"/>
    <property type="evidence" value="ECO:0007669"/>
    <property type="project" value="UniProtKB-SubCell"/>
</dbReference>
<feature type="compositionally biased region" description="Basic and acidic residues" evidence="5">
    <location>
        <begin position="1877"/>
        <end position="1892"/>
    </location>
</feature>
<feature type="transmembrane region" description="Helical" evidence="6">
    <location>
        <begin position="1387"/>
        <end position="1407"/>
    </location>
</feature>
<feature type="region of interest" description="Disordered" evidence="5">
    <location>
        <begin position="1"/>
        <end position="229"/>
    </location>
</feature>
<feature type="compositionally biased region" description="Polar residues" evidence="5">
    <location>
        <begin position="42"/>
        <end position="54"/>
    </location>
</feature>
<gene>
    <name evidence="8" type="ORF">CDEB00056_LOCUS19745</name>
</gene>
<feature type="compositionally biased region" description="Polar residues" evidence="5">
    <location>
        <begin position="142"/>
        <end position="152"/>
    </location>
</feature>
<feature type="compositionally biased region" description="Basic residues" evidence="5">
    <location>
        <begin position="1"/>
        <end position="11"/>
    </location>
</feature>
<evidence type="ECO:0000256" key="2">
    <source>
        <dbReference type="ARBA" id="ARBA00022692"/>
    </source>
</evidence>
<keyword evidence="4 6" id="KW-0472">Membrane</keyword>
<feature type="region of interest" description="Disordered" evidence="5">
    <location>
        <begin position="688"/>
        <end position="828"/>
    </location>
</feature>
<feature type="compositionally biased region" description="Polar residues" evidence="5">
    <location>
        <begin position="766"/>
        <end position="778"/>
    </location>
</feature>
<feature type="transmembrane region" description="Helical" evidence="6">
    <location>
        <begin position="1602"/>
        <end position="1625"/>
    </location>
</feature>
<feature type="transmembrane region" description="Helical" evidence="6">
    <location>
        <begin position="1484"/>
        <end position="1507"/>
    </location>
</feature>
<feature type="region of interest" description="Disordered" evidence="5">
    <location>
        <begin position="528"/>
        <end position="558"/>
    </location>
</feature>
<dbReference type="PANTHER" id="PTHR12308:SF73">
    <property type="entry name" value="ANOCTAMIN"/>
    <property type="match status" value="1"/>
</dbReference>
<evidence type="ECO:0000256" key="3">
    <source>
        <dbReference type="ARBA" id="ARBA00022989"/>
    </source>
</evidence>
<feature type="domain" description="Anoctamin transmembrane" evidence="7">
    <location>
        <begin position="1367"/>
        <end position="1871"/>
    </location>
</feature>
<feature type="transmembrane region" description="Helical" evidence="6">
    <location>
        <begin position="1645"/>
        <end position="1668"/>
    </location>
</feature>
<keyword evidence="3 6" id="KW-1133">Transmembrane helix</keyword>
<evidence type="ECO:0000256" key="6">
    <source>
        <dbReference type="SAM" id="Phobius"/>
    </source>
</evidence>
<feature type="compositionally biased region" description="Basic and acidic residues" evidence="5">
    <location>
        <begin position="2099"/>
        <end position="2111"/>
    </location>
</feature>
<evidence type="ECO:0000256" key="1">
    <source>
        <dbReference type="ARBA" id="ARBA00004141"/>
    </source>
</evidence>
<feature type="region of interest" description="Disordered" evidence="5">
    <location>
        <begin position="2024"/>
        <end position="2111"/>
    </location>
</feature>
<feature type="compositionally biased region" description="Basic and acidic residues" evidence="5">
    <location>
        <begin position="213"/>
        <end position="228"/>
    </location>
</feature>
<feature type="compositionally biased region" description="Basic residues" evidence="5">
    <location>
        <begin position="785"/>
        <end position="795"/>
    </location>
</feature>
<name>A0A7S3QEB7_9STRA</name>
<feature type="compositionally biased region" description="Polar residues" evidence="5">
    <location>
        <begin position="106"/>
        <end position="132"/>
    </location>
</feature>
<feature type="region of interest" description="Disordered" evidence="5">
    <location>
        <begin position="1877"/>
        <end position="1997"/>
    </location>
</feature>
<protein>
    <recommendedName>
        <fullName evidence="7">Anoctamin transmembrane domain-containing protein</fullName>
    </recommendedName>
</protein>
<evidence type="ECO:0000256" key="4">
    <source>
        <dbReference type="ARBA" id="ARBA00023136"/>
    </source>
</evidence>
<sequence>MRALSPRRIRRNNTSTHKNKENDPPSNPHVGDFHPDHRAQLVQEQSMSSMNLMISSYEEAEKTRRKRDTKTRKQNRTGEGTATARGAGTPPRPTSKASSRGGLRSRTPTPIRSPLSSTRDPTRRPLQSTTPLAPSFHGKLNHYQTHNENNADTATGTNTGKGKGKGTKINIVVRKTNEKHNSKKQSKSNKDHSKNGIDLKSVEPSLVKQKRDRKIDRAHLERKGKDKVQYQNQRKINQDKLSNVPNGVSLLEEPPKRQVQVQAEGPDTSPAFEEAGITPAYAYKDADSGLLRISIAPPQPHEIQINNGHQGGDTNMSASMSICSASASASIISSRSNSLLPTASSTSGSALTSAPALYPIAINGGGVGVYTDPRTFAKGGINAISENRHQVLRVTGRNISFPWNFGNGTFSSEKNKNTSILRRTNREGDDEVDDMALAADVSVRGSLSFDREEDLEQGLKKALRGELNYPVEHDRFPNDDDGETKLFSPWKIWEAVHNSVVRFREREDTIVGNRSGSTDAIFESVNGRRSSSGSVLSDDGKKKVVRSLPSRPISSKRKARISSVYNEDDFDFVLILQPREVYRYWADLLDFREERGYEVRPQSKNLMSDGGKAKTDSNSSTRNSENSRKRRRNDAFTADHQNTNENGNLAFDSDWCNEIPFNIGCGPTRIASVDARGQRVFSHGTSLFDRAIQTKTPPMTRKPAEKNSAGSSSTLASAGNNMEKRSPVRSAARRIRRSLNRFSPNRNRRRLSPRETPPSSTRRRWGNNNAINSNSRTPFSPPIRALRKTSPKRGGGRNQGIPYPFKDHSDKNKEEERQRKRARKANPNSLEIEDIPNQLIPRGIAARTARSNGMTEFLWALERGFVVRRHRAGYEPVFVKLISSDGGDTIQYKFIDPGDAHIALKGQNVRYNKTNRRGVYDDPLIPDESSWANIEKGDKDLSQHHFLPDFKKSVVDIATKTLHGGSLRAADVIAVHRATHVNPLSAAKEQGTSTLQECKDHITREFQKAIKEGLTSGQKEELVNKTLLREPVNIRSFSLVMRSGNLVPLVSNTSLQIDSENWHTGQASESSFRYLDIETATNGEYWMLFRGFLLLQRDAMSGRFAAQRAGGFGSMYNNYETMHQLKAAEKNANENNPVPMFNEPEEKGRIKKLISCMAKSDDKDKHTHNPKAPPSDFFLGFRSPGTQIWGRLRQAGLETDRIYALDTRRVMIKVRCPADRLMDVAEVLRLKMKTNDGYYATFREDMIEAFQIADDSESCLSKQGSSLFRSSDRQRILDFIINSRIRDSGAQLSGHNDLGKNIMCRAPIHMHAKLEAIYDVWVHFYRKCNWNKGKTSIETNIKDDLIPPPPFLKRLIVGSFYQPLDSVEEYFGEKVALYFAWLEHSSIHLILLSVLGLFAFLCQVVSGRFDHEIRPYFSFIVQIWSFFVLVTWRKRQNSLTYRWGSTNYKEEETPRPQFRGEYKRCDITGEVIAYYPRWKRWLKYLLSVPLTLSITVAALCGILLFYANRDVVLARYFSDPDADGGILYEVNWSLGALNQKEALGAVELSKEHLQDINFWYIVAGAPSLLGLSLPLMNFLLMQISRKMNDFENHETESHYRNGLIVKVIAFRFVTYFAALYYYAYISTGADQATVDNSILRVATSLVIYLTVAHWWSIFLGVYVPLLILRWRLYRGRLKLKTELRSLNVLERIYCNDEKMGAEEAYRIEKTIVNKRILLEQAQSKIWEEMMLPEYDPFFDYVQAIIHFAYVACFSAVFPLTPILVLGNQLINMRLHAYKICRSRRRPLAQKTGGIGVWAQLLHIVTVIAILTNCSLMVLTSSVFDFVRDTYGSLGVLIVIVLWEHIMLLIKYMMESLISPFSSSILDAMKKEDYTKIEERNSNLRDKTKERRSSHGASMISRPRLGRNNSSLFTLSDDDVNRGFHDKKRSFSSRTPASKINTRKASFPPSPATEESSPLLDHYSDDYEDEDSSPTDNTNINIENNGLQHRPHKGGVDVRSMKRSPARSIFFSPFNHFFQNDKYRSPLESEDSNCNHSPNEEDSPSLADMLSTGSFGTSSEVETKSFRTPLKPSMSRAKMEHIATSEQHAAEHRIQKRISSIRERRKTEGSRR</sequence>
<feature type="compositionally biased region" description="Basic residues" evidence="5">
    <location>
        <begin position="63"/>
        <end position="75"/>
    </location>
</feature>
<accession>A0A7S3QEB7</accession>
<feature type="compositionally biased region" description="Polar residues" evidence="5">
    <location>
        <begin position="2050"/>
        <end position="2059"/>
    </location>
</feature>
<feature type="compositionally biased region" description="Low complexity" evidence="5">
    <location>
        <begin position="528"/>
        <end position="537"/>
    </location>
</feature>
<dbReference type="InterPro" id="IPR007632">
    <property type="entry name" value="Anoctamin"/>
</dbReference>
<keyword evidence="2 6" id="KW-0812">Transmembrane</keyword>
<feature type="compositionally biased region" description="Basic and acidic residues" evidence="5">
    <location>
        <begin position="805"/>
        <end position="818"/>
    </location>
</feature>
<dbReference type="Pfam" id="PF04547">
    <property type="entry name" value="Anoctamin"/>
    <property type="match status" value="1"/>
</dbReference>
<feature type="compositionally biased region" description="Low complexity" evidence="5">
    <location>
        <begin position="77"/>
        <end position="89"/>
    </location>
</feature>
<feature type="transmembrane region" description="Helical" evidence="6">
    <location>
        <begin position="1558"/>
        <end position="1581"/>
    </location>
</feature>
<organism evidence="8">
    <name type="scientific">Chaetoceros debilis</name>
    <dbReference type="NCBI Taxonomy" id="122233"/>
    <lineage>
        <taxon>Eukaryota</taxon>
        <taxon>Sar</taxon>
        <taxon>Stramenopiles</taxon>
        <taxon>Ochrophyta</taxon>
        <taxon>Bacillariophyta</taxon>
        <taxon>Coscinodiscophyceae</taxon>
        <taxon>Chaetocerotophycidae</taxon>
        <taxon>Chaetocerotales</taxon>
        <taxon>Chaetocerotaceae</taxon>
        <taxon>Chaetoceros</taxon>
    </lineage>
</organism>
<feature type="region of interest" description="Disordered" evidence="5">
    <location>
        <begin position="602"/>
        <end position="647"/>
    </location>
</feature>
<dbReference type="GO" id="GO:0005254">
    <property type="term" value="F:chloride channel activity"/>
    <property type="evidence" value="ECO:0007669"/>
    <property type="project" value="TreeGrafter"/>
</dbReference>
<dbReference type="EMBL" id="HBIO01025753">
    <property type="protein sequence ID" value="CAE0474892.1"/>
    <property type="molecule type" value="Transcribed_RNA"/>
</dbReference>
<feature type="compositionally biased region" description="Polar residues" evidence="5">
    <location>
        <begin position="1931"/>
        <end position="1943"/>
    </location>
</feature>
<dbReference type="PANTHER" id="PTHR12308">
    <property type="entry name" value="ANOCTAMIN"/>
    <property type="match status" value="1"/>
</dbReference>
<evidence type="ECO:0000259" key="7">
    <source>
        <dbReference type="Pfam" id="PF04547"/>
    </source>
</evidence>
<proteinExistence type="predicted"/>
<evidence type="ECO:0000256" key="5">
    <source>
        <dbReference type="SAM" id="MobiDB-lite"/>
    </source>
</evidence>
<feature type="compositionally biased region" description="Low complexity" evidence="5">
    <location>
        <begin position="707"/>
        <end position="721"/>
    </location>
</feature>